<evidence type="ECO:0000256" key="5">
    <source>
        <dbReference type="ARBA" id="ARBA00023242"/>
    </source>
</evidence>
<feature type="region of interest" description="Disordered" evidence="6">
    <location>
        <begin position="732"/>
        <end position="790"/>
    </location>
</feature>
<sequence length="1011" mass="114737">MNNTNPEPSEFTFSFLCSLFRQISRIKPRSLNAPRIKRDEEPPAVKLFTQWVTHLRNRFGPLSPGTTGICFRLIFPEEDHKRKYDMKESRLSEMLASCYGFSKAKFAQWDHSDASGCLGQELRSILEQTNTNDDDFISPKTIYQVDDLLNELSACCAYTDASIIKLYPKNGRRKRKDIMRDLFCEMRPDDAAWLAQIILKDLRPLLYPLEEMHFTVSLKFFNTKAVAMLSKGQAMRIWDPSKTMQNACRVFSDLDRAADIFDTPPDQRPKLVPVIGTMVESTKAQKCINVLSLLKASRKIWAEIKYDGERAQIHVELRDGRPPHITIFSKSKRDSTLDRHFVHDIIREALGFTDGSSSGRIKENVILDAEMVAFNGDKIDEFWRIRQLIETTAYGIRGKIRRRTVDANFESQPSMLSDDGCDTRQLGLVFFDVLSMGSSSKLFTPYHERRQTLESIIHPIPGKALLAERFPIVMSDISEAQESLRTIFAEQVADHQEGLVIKADESRYNDYKLPWVKLKKDYIPGHGDSIDMVLVGASWEKNRARELRVGPDTYTTFYIGSFKDKFAPKPELEVFYTASYGLTRDKLEELNFMIHSAETVSYPFSKRNEPKNYTFSLLKGLNPPSVLLQEPLLVELFGAGFTKFPGSKHYELRFPRIQKWFRPSERNWRNALDLRSLHDLARQVVGRDRSNKDADDAINDIWGDPRSPGVKCPLKRQEAASRWAEQFRWLDEGKKGSLTEPDPPTPSKRPRATSIVNASTTVTIRAPPRPKLQMEIERREQGLVSSSSAANSQGAVLDVINRALTPTSPTRRLGLTSIQTPISALRPPPSNHHQLLDNSKSSNQTPFSHERYPGPPTPSSSPVAAQPLKLTYHRQEKANPCTENLTMKGGATSYFAHFHVWFMKSKNKPSQSCETCRPLRKMVLTDRKVHSLNSLVLACGWEQAPPGAYVNKGAIIALCGDDDMIEKVQALAQNIQSLPSKNASERKPIFIFNCKSFDSGGTTPIPIFKLH</sequence>
<dbReference type="GO" id="GO:0003910">
    <property type="term" value="F:DNA ligase (ATP) activity"/>
    <property type="evidence" value="ECO:0007669"/>
    <property type="project" value="InterPro"/>
</dbReference>
<evidence type="ECO:0000256" key="4">
    <source>
        <dbReference type="ARBA" id="ARBA00022840"/>
    </source>
</evidence>
<dbReference type="Pfam" id="PF01068">
    <property type="entry name" value="DNA_ligase_A_M"/>
    <property type="match status" value="1"/>
</dbReference>
<evidence type="ECO:0000256" key="1">
    <source>
        <dbReference type="ARBA" id="ARBA00007572"/>
    </source>
</evidence>
<dbReference type="GO" id="GO:0006303">
    <property type="term" value="P:double-strand break repair via nonhomologous end joining"/>
    <property type="evidence" value="ECO:0007669"/>
    <property type="project" value="TreeGrafter"/>
</dbReference>
<dbReference type="SUPFAM" id="SSF56091">
    <property type="entry name" value="DNA ligase/mRNA capping enzyme, catalytic domain"/>
    <property type="match status" value="1"/>
</dbReference>
<dbReference type="Gene3D" id="3.30.470.30">
    <property type="entry name" value="DNA ligase/mRNA capping enzyme"/>
    <property type="match status" value="1"/>
</dbReference>
<keyword evidence="2" id="KW-0436">Ligase</keyword>
<dbReference type="InterPro" id="IPR012310">
    <property type="entry name" value="DNA_ligase_ATP-dep_cent"/>
</dbReference>
<evidence type="ECO:0000256" key="6">
    <source>
        <dbReference type="SAM" id="MobiDB-lite"/>
    </source>
</evidence>
<protein>
    <recommendedName>
        <fullName evidence="7">ATP-dependent DNA ligase family profile domain-containing protein</fullName>
    </recommendedName>
</protein>
<dbReference type="GO" id="GO:0032807">
    <property type="term" value="C:DNA ligase IV complex"/>
    <property type="evidence" value="ECO:0007669"/>
    <property type="project" value="TreeGrafter"/>
</dbReference>
<dbReference type="GO" id="GO:0005524">
    <property type="term" value="F:ATP binding"/>
    <property type="evidence" value="ECO:0007669"/>
    <property type="project" value="UniProtKB-KW"/>
</dbReference>
<keyword evidence="9" id="KW-1185">Reference proteome</keyword>
<dbReference type="PROSITE" id="PS00697">
    <property type="entry name" value="DNA_LIGASE_A1"/>
    <property type="match status" value="1"/>
</dbReference>
<feature type="compositionally biased region" description="Polar residues" evidence="6">
    <location>
        <begin position="754"/>
        <end position="763"/>
    </location>
</feature>
<dbReference type="STRING" id="230819.A0A5C3KBM4"/>
<dbReference type="InterPro" id="IPR012308">
    <property type="entry name" value="DNA_ligase_ATP-dep_N"/>
</dbReference>
<evidence type="ECO:0000256" key="3">
    <source>
        <dbReference type="ARBA" id="ARBA00022741"/>
    </source>
</evidence>
<feature type="compositionally biased region" description="Basic and acidic residues" evidence="6">
    <location>
        <begin position="772"/>
        <end position="781"/>
    </location>
</feature>
<dbReference type="InterPro" id="IPR036599">
    <property type="entry name" value="DNA_ligase_N_sf"/>
</dbReference>
<dbReference type="Proteomes" id="UP000307440">
    <property type="component" value="Unassembled WGS sequence"/>
</dbReference>
<gene>
    <name evidence="8" type="ORF">FA15DRAFT_338182</name>
</gene>
<evidence type="ECO:0000256" key="2">
    <source>
        <dbReference type="ARBA" id="ARBA00022598"/>
    </source>
</evidence>
<accession>A0A5C3KBM4</accession>
<dbReference type="InterPro" id="IPR029710">
    <property type="entry name" value="LIG4"/>
</dbReference>
<keyword evidence="3" id="KW-0547">Nucleotide-binding</keyword>
<dbReference type="GO" id="GO:0003677">
    <property type="term" value="F:DNA binding"/>
    <property type="evidence" value="ECO:0007669"/>
    <property type="project" value="InterPro"/>
</dbReference>
<dbReference type="PANTHER" id="PTHR45997">
    <property type="entry name" value="DNA LIGASE 4"/>
    <property type="match status" value="1"/>
</dbReference>
<dbReference type="OrthoDB" id="7482721at2759"/>
<proteinExistence type="inferred from homology"/>
<dbReference type="PANTHER" id="PTHR45997:SF2">
    <property type="entry name" value="ATP DEPENDENT DNA LIGASE DOMAIN PROTEIN (AFU_ORTHOLOGUE AFUA_5G02430)"/>
    <property type="match status" value="1"/>
</dbReference>
<evidence type="ECO:0000259" key="7">
    <source>
        <dbReference type="PROSITE" id="PS50160"/>
    </source>
</evidence>
<dbReference type="Gene3D" id="1.10.3260.10">
    <property type="entry name" value="DNA ligase, ATP-dependent, N-terminal domain"/>
    <property type="match status" value="1"/>
</dbReference>
<dbReference type="GO" id="GO:0006297">
    <property type="term" value="P:nucleotide-excision repair, DNA gap filling"/>
    <property type="evidence" value="ECO:0007669"/>
    <property type="project" value="TreeGrafter"/>
</dbReference>
<keyword evidence="5" id="KW-0539">Nucleus</keyword>
<comment type="similarity">
    <text evidence="1">Belongs to the ATP-dependent DNA ligase family.</text>
</comment>
<dbReference type="GO" id="GO:0006310">
    <property type="term" value="P:DNA recombination"/>
    <property type="evidence" value="ECO:0007669"/>
    <property type="project" value="InterPro"/>
</dbReference>
<feature type="region of interest" description="Disordered" evidence="6">
    <location>
        <begin position="821"/>
        <end position="864"/>
    </location>
</feature>
<dbReference type="EMBL" id="ML210530">
    <property type="protein sequence ID" value="TFK17324.1"/>
    <property type="molecule type" value="Genomic_DNA"/>
</dbReference>
<dbReference type="PROSITE" id="PS00333">
    <property type="entry name" value="DNA_LIGASE_A2"/>
    <property type="match status" value="1"/>
</dbReference>
<organism evidence="8 9">
    <name type="scientific">Coprinopsis marcescibilis</name>
    <name type="common">Agaric fungus</name>
    <name type="synonym">Psathyrella marcescibilis</name>
    <dbReference type="NCBI Taxonomy" id="230819"/>
    <lineage>
        <taxon>Eukaryota</taxon>
        <taxon>Fungi</taxon>
        <taxon>Dikarya</taxon>
        <taxon>Basidiomycota</taxon>
        <taxon>Agaricomycotina</taxon>
        <taxon>Agaricomycetes</taxon>
        <taxon>Agaricomycetidae</taxon>
        <taxon>Agaricales</taxon>
        <taxon>Agaricineae</taxon>
        <taxon>Psathyrellaceae</taxon>
        <taxon>Coprinopsis</taxon>
    </lineage>
</organism>
<dbReference type="Pfam" id="PF04675">
    <property type="entry name" value="DNA_ligase_A_N"/>
    <property type="match status" value="1"/>
</dbReference>
<feature type="compositionally biased region" description="Polar residues" evidence="6">
    <location>
        <begin position="831"/>
        <end position="847"/>
    </location>
</feature>
<dbReference type="InterPro" id="IPR016059">
    <property type="entry name" value="DNA_ligase_ATP-dep_CS"/>
</dbReference>
<dbReference type="Gene3D" id="2.40.50.140">
    <property type="entry name" value="Nucleic acid-binding proteins"/>
    <property type="match status" value="1"/>
</dbReference>
<dbReference type="PROSITE" id="PS50160">
    <property type="entry name" value="DNA_LIGASE_A3"/>
    <property type="match status" value="1"/>
</dbReference>
<name>A0A5C3KBM4_COPMA</name>
<evidence type="ECO:0000313" key="9">
    <source>
        <dbReference type="Proteomes" id="UP000307440"/>
    </source>
</evidence>
<dbReference type="InterPro" id="IPR012340">
    <property type="entry name" value="NA-bd_OB-fold"/>
</dbReference>
<keyword evidence="4" id="KW-0067">ATP-binding</keyword>
<reference evidence="8 9" key="1">
    <citation type="journal article" date="2019" name="Nat. Ecol. Evol.">
        <title>Megaphylogeny resolves global patterns of mushroom evolution.</title>
        <authorList>
            <person name="Varga T."/>
            <person name="Krizsan K."/>
            <person name="Foldi C."/>
            <person name="Dima B."/>
            <person name="Sanchez-Garcia M."/>
            <person name="Sanchez-Ramirez S."/>
            <person name="Szollosi G.J."/>
            <person name="Szarkandi J.G."/>
            <person name="Papp V."/>
            <person name="Albert L."/>
            <person name="Andreopoulos W."/>
            <person name="Angelini C."/>
            <person name="Antonin V."/>
            <person name="Barry K.W."/>
            <person name="Bougher N.L."/>
            <person name="Buchanan P."/>
            <person name="Buyck B."/>
            <person name="Bense V."/>
            <person name="Catcheside P."/>
            <person name="Chovatia M."/>
            <person name="Cooper J."/>
            <person name="Damon W."/>
            <person name="Desjardin D."/>
            <person name="Finy P."/>
            <person name="Geml J."/>
            <person name="Haridas S."/>
            <person name="Hughes K."/>
            <person name="Justo A."/>
            <person name="Karasinski D."/>
            <person name="Kautmanova I."/>
            <person name="Kiss B."/>
            <person name="Kocsube S."/>
            <person name="Kotiranta H."/>
            <person name="LaButti K.M."/>
            <person name="Lechner B.E."/>
            <person name="Liimatainen K."/>
            <person name="Lipzen A."/>
            <person name="Lukacs Z."/>
            <person name="Mihaltcheva S."/>
            <person name="Morgado L.N."/>
            <person name="Niskanen T."/>
            <person name="Noordeloos M.E."/>
            <person name="Ohm R.A."/>
            <person name="Ortiz-Santana B."/>
            <person name="Ovrebo C."/>
            <person name="Racz N."/>
            <person name="Riley R."/>
            <person name="Savchenko A."/>
            <person name="Shiryaev A."/>
            <person name="Soop K."/>
            <person name="Spirin V."/>
            <person name="Szebenyi C."/>
            <person name="Tomsovsky M."/>
            <person name="Tulloss R.E."/>
            <person name="Uehling J."/>
            <person name="Grigoriev I.V."/>
            <person name="Vagvolgyi C."/>
            <person name="Papp T."/>
            <person name="Martin F.M."/>
            <person name="Miettinen O."/>
            <person name="Hibbett D.S."/>
            <person name="Nagy L.G."/>
        </authorList>
    </citation>
    <scope>NUCLEOTIDE SEQUENCE [LARGE SCALE GENOMIC DNA]</scope>
    <source>
        <strain evidence="8 9">CBS 121175</strain>
    </source>
</reference>
<feature type="domain" description="ATP-dependent DNA ligase family profile" evidence="7">
    <location>
        <begin position="428"/>
        <end position="543"/>
    </location>
</feature>
<evidence type="ECO:0000313" key="8">
    <source>
        <dbReference type="EMBL" id="TFK17324.1"/>
    </source>
</evidence>
<dbReference type="AlphaFoldDB" id="A0A5C3KBM4"/>